<dbReference type="EMBL" id="QUAC01000441">
    <property type="protein sequence ID" value="REK85367.1"/>
    <property type="molecule type" value="Genomic_DNA"/>
</dbReference>
<sequence>MLHHTSRAVALTFAVVLFALLLANLAYNFMSPGGGLDTPQLTILGALFLACVIISTDALTELSFGPLKARWKIDELERKVCALQLAVGAIVTSYEREHLKKLIGKGSDYVTFQWSLYHELERLLALGYITPADRERGLRSIRDISGEQDGYAFHLRDHVEITPVGEDYLDLYKEWFEADTQQQA</sequence>
<feature type="transmembrane region" description="Helical" evidence="1">
    <location>
        <begin position="41"/>
        <end position="60"/>
    </location>
</feature>
<proteinExistence type="predicted"/>
<accession>A0A371PSA3</accession>
<keyword evidence="1" id="KW-0472">Membrane</keyword>
<name>A0A371PSA3_STRIH</name>
<evidence type="ECO:0000256" key="1">
    <source>
        <dbReference type="SAM" id="Phobius"/>
    </source>
</evidence>
<evidence type="ECO:0000313" key="2">
    <source>
        <dbReference type="EMBL" id="REK85367.1"/>
    </source>
</evidence>
<keyword evidence="3" id="KW-1185">Reference proteome</keyword>
<dbReference type="Proteomes" id="UP000262477">
    <property type="component" value="Unassembled WGS sequence"/>
</dbReference>
<keyword evidence="1" id="KW-1133">Transmembrane helix</keyword>
<comment type="caution">
    <text evidence="2">The sequence shown here is derived from an EMBL/GenBank/DDBJ whole genome shotgun (WGS) entry which is preliminary data.</text>
</comment>
<dbReference type="AlphaFoldDB" id="A0A371PSA3"/>
<protein>
    <submittedName>
        <fullName evidence="2">Uncharacterized protein</fullName>
    </submittedName>
</protein>
<gene>
    <name evidence="2" type="ORF">DY245_38275</name>
</gene>
<reference evidence="2 3" key="1">
    <citation type="submission" date="2018-08" db="EMBL/GenBank/DDBJ databases">
        <title>Streptomyces NEAU-D10 sp. nov., a novel Actinomycete isolated from soil.</title>
        <authorList>
            <person name="Jin L."/>
        </authorList>
    </citation>
    <scope>NUCLEOTIDE SEQUENCE [LARGE SCALE GENOMIC DNA]</scope>
    <source>
        <strain evidence="2 3">NEAU-D10</strain>
    </source>
</reference>
<keyword evidence="1" id="KW-0812">Transmembrane</keyword>
<evidence type="ECO:0000313" key="3">
    <source>
        <dbReference type="Proteomes" id="UP000262477"/>
    </source>
</evidence>
<organism evidence="2 3">
    <name type="scientific">Streptomyces inhibens</name>
    <dbReference type="NCBI Taxonomy" id="2293571"/>
    <lineage>
        <taxon>Bacteria</taxon>
        <taxon>Bacillati</taxon>
        <taxon>Actinomycetota</taxon>
        <taxon>Actinomycetes</taxon>
        <taxon>Kitasatosporales</taxon>
        <taxon>Streptomycetaceae</taxon>
        <taxon>Streptomyces</taxon>
    </lineage>
</organism>